<reference evidence="1 3" key="1">
    <citation type="journal article" date="2012" name="Nature">
        <title>Algal genomes reveal evolutionary mosaicism and the fate of nucleomorphs.</title>
        <authorList>
            <consortium name="DOE Joint Genome Institute"/>
            <person name="Curtis B.A."/>
            <person name="Tanifuji G."/>
            <person name="Burki F."/>
            <person name="Gruber A."/>
            <person name="Irimia M."/>
            <person name="Maruyama S."/>
            <person name="Arias M.C."/>
            <person name="Ball S.G."/>
            <person name="Gile G.H."/>
            <person name="Hirakawa Y."/>
            <person name="Hopkins J.F."/>
            <person name="Kuo A."/>
            <person name="Rensing S.A."/>
            <person name="Schmutz J."/>
            <person name="Symeonidi A."/>
            <person name="Elias M."/>
            <person name="Eveleigh R.J."/>
            <person name="Herman E.K."/>
            <person name="Klute M.J."/>
            <person name="Nakayama T."/>
            <person name="Obornik M."/>
            <person name="Reyes-Prieto A."/>
            <person name="Armbrust E.V."/>
            <person name="Aves S.J."/>
            <person name="Beiko R.G."/>
            <person name="Coutinho P."/>
            <person name="Dacks J.B."/>
            <person name="Durnford D.G."/>
            <person name="Fast N.M."/>
            <person name="Green B.R."/>
            <person name="Grisdale C.J."/>
            <person name="Hempel F."/>
            <person name="Henrissat B."/>
            <person name="Hoppner M.P."/>
            <person name="Ishida K."/>
            <person name="Kim E."/>
            <person name="Koreny L."/>
            <person name="Kroth P.G."/>
            <person name="Liu Y."/>
            <person name="Malik S.B."/>
            <person name="Maier U.G."/>
            <person name="McRose D."/>
            <person name="Mock T."/>
            <person name="Neilson J.A."/>
            <person name="Onodera N.T."/>
            <person name="Poole A.M."/>
            <person name="Pritham E.J."/>
            <person name="Richards T.A."/>
            <person name="Rocap G."/>
            <person name="Roy S.W."/>
            <person name="Sarai C."/>
            <person name="Schaack S."/>
            <person name="Shirato S."/>
            <person name="Slamovits C.H."/>
            <person name="Spencer D.F."/>
            <person name="Suzuki S."/>
            <person name="Worden A.Z."/>
            <person name="Zauner S."/>
            <person name="Barry K."/>
            <person name="Bell C."/>
            <person name="Bharti A.K."/>
            <person name="Crow J.A."/>
            <person name="Grimwood J."/>
            <person name="Kramer R."/>
            <person name="Lindquist E."/>
            <person name="Lucas S."/>
            <person name="Salamov A."/>
            <person name="McFadden G.I."/>
            <person name="Lane C.E."/>
            <person name="Keeling P.J."/>
            <person name="Gray M.W."/>
            <person name="Grigoriev I.V."/>
            <person name="Archibald J.M."/>
        </authorList>
    </citation>
    <scope>NUCLEOTIDE SEQUENCE</scope>
    <source>
        <strain evidence="1 3">CCMP2712</strain>
    </source>
</reference>
<dbReference type="RefSeq" id="XP_005823189.1">
    <property type="nucleotide sequence ID" value="XM_005823132.1"/>
</dbReference>
<accession>L1IJV9</accession>
<sequence>MEGEGGDAEVEHVLLHLFPCDISFHPLLPFEYPARTPADLRALCASYKRVHLFLGNGPRLQYEDVEQVWQNLTPVLRELDEEAGGPQHWLAVFGGDSDVGYGDPAGYDMGRVMAMLRERRGTKLLAVVGWDDVDAHVDFAYKCSTTNCFCIISSLLRYNIEIDEDGKELYGGLLGCCLVLTRPPDLVVYKNPDVRWEGLGSTWAMNGGGKDGRPRSSQLELEGGWARLRSPTLKARGFLYDEWKPKLVRASELKHK</sequence>
<evidence type="ECO:0000313" key="2">
    <source>
        <dbReference type="EnsemblProtists" id="EKX36209"/>
    </source>
</evidence>
<dbReference type="KEGG" id="gtt:GUITHDRAFT_145901"/>
<dbReference type="PaxDb" id="55529-EKX36209"/>
<gene>
    <name evidence="1" type="ORF">GUITHDRAFT_145901</name>
</gene>
<dbReference type="OrthoDB" id="540596at2759"/>
<evidence type="ECO:0000313" key="1">
    <source>
        <dbReference type="EMBL" id="EKX36209.1"/>
    </source>
</evidence>
<reference evidence="3" key="2">
    <citation type="submission" date="2012-11" db="EMBL/GenBank/DDBJ databases">
        <authorList>
            <person name="Kuo A."/>
            <person name="Curtis B.A."/>
            <person name="Tanifuji G."/>
            <person name="Burki F."/>
            <person name="Gruber A."/>
            <person name="Irimia M."/>
            <person name="Maruyama S."/>
            <person name="Arias M.C."/>
            <person name="Ball S.G."/>
            <person name="Gile G.H."/>
            <person name="Hirakawa Y."/>
            <person name="Hopkins J.F."/>
            <person name="Rensing S.A."/>
            <person name="Schmutz J."/>
            <person name="Symeonidi A."/>
            <person name="Elias M."/>
            <person name="Eveleigh R.J."/>
            <person name="Herman E.K."/>
            <person name="Klute M.J."/>
            <person name="Nakayama T."/>
            <person name="Obornik M."/>
            <person name="Reyes-Prieto A."/>
            <person name="Armbrust E.V."/>
            <person name="Aves S.J."/>
            <person name="Beiko R.G."/>
            <person name="Coutinho P."/>
            <person name="Dacks J.B."/>
            <person name="Durnford D.G."/>
            <person name="Fast N.M."/>
            <person name="Green B.R."/>
            <person name="Grisdale C."/>
            <person name="Hempe F."/>
            <person name="Henrissat B."/>
            <person name="Hoppner M.P."/>
            <person name="Ishida K.-I."/>
            <person name="Kim E."/>
            <person name="Koreny L."/>
            <person name="Kroth P.G."/>
            <person name="Liu Y."/>
            <person name="Malik S.-B."/>
            <person name="Maier U.G."/>
            <person name="McRose D."/>
            <person name="Mock T."/>
            <person name="Neilson J.A."/>
            <person name="Onodera N.T."/>
            <person name="Poole A.M."/>
            <person name="Pritham E.J."/>
            <person name="Richards T.A."/>
            <person name="Rocap G."/>
            <person name="Roy S.W."/>
            <person name="Sarai C."/>
            <person name="Schaack S."/>
            <person name="Shirato S."/>
            <person name="Slamovits C.H."/>
            <person name="Spencer D.F."/>
            <person name="Suzuki S."/>
            <person name="Worden A.Z."/>
            <person name="Zauner S."/>
            <person name="Barry K."/>
            <person name="Bell C."/>
            <person name="Bharti A.K."/>
            <person name="Crow J.A."/>
            <person name="Grimwood J."/>
            <person name="Kramer R."/>
            <person name="Lindquist E."/>
            <person name="Lucas S."/>
            <person name="Salamov A."/>
            <person name="McFadden G.I."/>
            <person name="Lane C.E."/>
            <person name="Keeling P.J."/>
            <person name="Gray M.W."/>
            <person name="Grigoriev I.V."/>
            <person name="Archibald J.M."/>
        </authorList>
    </citation>
    <scope>NUCLEOTIDE SEQUENCE</scope>
    <source>
        <strain evidence="3">CCMP2712</strain>
    </source>
</reference>
<dbReference type="EMBL" id="JH993077">
    <property type="protein sequence ID" value="EKX36209.1"/>
    <property type="molecule type" value="Genomic_DNA"/>
</dbReference>
<proteinExistence type="predicted"/>
<evidence type="ECO:0000313" key="3">
    <source>
        <dbReference type="Proteomes" id="UP000011087"/>
    </source>
</evidence>
<protein>
    <submittedName>
        <fullName evidence="1 2">Uncharacterized protein</fullName>
    </submittedName>
</protein>
<keyword evidence="3" id="KW-1185">Reference proteome</keyword>
<dbReference type="GeneID" id="17292999"/>
<name>L1IJV9_GUITC</name>
<dbReference type="Proteomes" id="UP000011087">
    <property type="component" value="Unassembled WGS sequence"/>
</dbReference>
<dbReference type="AlphaFoldDB" id="L1IJV9"/>
<organism evidence="1">
    <name type="scientific">Guillardia theta (strain CCMP2712)</name>
    <name type="common">Cryptophyte</name>
    <dbReference type="NCBI Taxonomy" id="905079"/>
    <lineage>
        <taxon>Eukaryota</taxon>
        <taxon>Cryptophyceae</taxon>
        <taxon>Pyrenomonadales</taxon>
        <taxon>Geminigeraceae</taxon>
        <taxon>Guillardia</taxon>
    </lineage>
</organism>
<dbReference type="HOGENOM" id="CLU_1087552_0_0_1"/>
<reference evidence="2" key="3">
    <citation type="submission" date="2016-03" db="UniProtKB">
        <authorList>
            <consortium name="EnsemblProtists"/>
        </authorList>
    </citation>
    <scope>IDENTIFICATION</scope>
</reference>
<dbReference type="EnsemblProtists" id="EKX36209">
    <property type="protein sequence ID" value="EKX36209"/>
    <property type="gene ID" value="GUITHDRAFT_145901"/>
</dbReference>